<name>A0AA39TS84_9AGAR</name>
<dbReference type="InterPro" id="IPR009057">
    <property type="entry name" value="Homeodomain-like_sf"/>
</dbReference>
<reference evidence="5" key="1">
    <citation type="submission" date="2023-06" db="EMBL/GenBank/DDBJ databases">
        <authorList>
            <consortium name="Lawrence Berkeley National Laboratory"/>
            <person name="Ahrendt S."/>
            <person name="Sahu N."/>
            <person name="Indic B."/>
            <person name="Wong-Bajracharya J."/>
            <person name="Merenyi Z."/>
            <person name="Ke H.-M."/>
            <person name="Monk M."/>
            <person name="Kocsube S."/>
            <person name="Drula E."/>
            <person name="Lipzen A."/>
            <person name="Balint B."/>
            <person name="Henrissat B."/>
            <person name="Andreopoulos B."/>
            <person name="Martin F.M."/>
            <person name="Harder C.B."/>
            <person name="Rigling D."/>
            <person name="Ford K.L."/>
            <person name="Foster G.D."/>
            <person name="Pangilinan J."/>
            <person name="Papanicolaou A."/>
            <person name="Barry K."/>
            <person name="LaButti K."/>
            <person name="Viragh M."/>
            <person name="Koriabine M."/>
            <person name="Yan M."/>
            <person name="Riley R."/>
            <person name="Champramary S."/>
            <person name="Plett K.L."/>
            <person name="Tsai I.J."/>
            <person name="Slot J."/>
            <person name="Sipos G."/>
            <person name="Plett J."/>
            <person name="Nagy L.G."/>
            <person name="Grigoriev I.V."/>
        </authorList>
    </citation>
    <scope>NUCLEOTIDE SEQUENCE</scope>
    <source>
        <strain evidence="5">ICMP 16352</strain>
    </source>
</reference>
<feature type="DNA-binding region" description="Homeobox" evidence="1">
    <location>
        <begin position="98"/>
        <end position="157"/>
    </location>
</feature>
<protein>
    <recommendedName>
        <fullName evidence="4">Homeobox domain-containing protein</fullName>
    </recommendedName>
</protein>
<feature type="compositionally biased region" description="Pro residues" evidence="3">
    <location>
        <begin position="223"/>
        <end position="244"/>
    </location>
</feature>
<evidence type="ECO:0000256" key="2">
    <source>
        <dbReference type="RuleBase" id="RU000682"/>
    </source>
</evidence>
<organism evidence="5 6">
    <name type="scientific">Armillaria novae-zelandiae</name>
    <dbReference type="NCBI Taxonomy" id="153914"/>
    <lineage>
        <taxon>Eukaryota</taxon>
        <taxon>Fungi</taxon>
        <taxon>Dikarya</taxon>
        <taxon>Basidiomycota</taxon>
        <taxon>Agaricomycotina</taxon>
        <taxon>Agaricomycetes</taxon>
        <taxon>Agaricomycetidae</taxon>
        <taxon>Agaricales</taxon>
        <taxon>Marasmiineae</taxon>
        <taxon>Physalacriaceae</taxon>
        <taxon>Armillaria</taxon>
    </lineage>
</organism>
<dbReference type="Proteomes" id="UP001175227">
    <property type="component" value="Unassembled WGS sequence"/>
</dbReference>
<dbReference type="GO" id="GO:1990837">
    <property type="term" value="F:sequence-specific double-stranded DNA binding"/>
    <property type="evidence" value="ECO:0007669"/>
    <property type="project" value="TreeGrafter"/>
</dbReference>
<feature type="compositionally biased region" description="Low complexity" evidence="3">
    <location>
        <begin position="205"/>
        <end position="222"/>
    </location>
</feature>
<comment type="caution">
    <text evidence="5">The sequence shown here is derived from an EMBL/GenBank/DDBJ whole genome shotgun (WGS) entry which is preliminary data.</text>
</comment>
<dbReference type="InterPro" id="IPR052631">
    <property type="entry name" value="Paired_homeobox_Bicoid"/>
</dbReference>
<dbReference type="SUPFAM" id="SSF46689">
    <property type="entry name" value="Homeodomain-like"/>
    <property type="match status" value="1"/>
</dbReference>
<evidence type="ECO:0000256" key="1">
    <source>
        <dbReference type="PROSITE-ProRule" id="PRU00108"/>
    </source>
</evidence>
<gene>
    <name evidence="5" type="ORF">IW261DRAFT_1679823</name>
</gene>
<dbReference type="EMBL" id="JAUEPR010000070">
    <property type="protein sequence ID" value="KAK0468627.1"/>
    <property type="molecule type" value="Genomic_DNA"/>
</dbReference>
<accession>A0AA39TS84</accession>
<dbReference type="AlphaFoldDB" id="A0AA39TS84"/>
<feature type="domain" description="Homeobox" evidence="4">
    <location>
        <begin position="96"/>
        <end position="156"/>
    </location>
</feature>
<sequence length="377" mass="41505">MSREERSPPPTDTTTRQTTTSSRTHDPSSSRRRAPSPPPQQPEASTSTGITRSRRRDPPEPEPEQERMSKRLRRGSVGSSSEGDTEKNPTPPPPTQKKKRTRTLTTPHQSAVLHALLAQSRFPTTAMREEVGRSIGLSARKVQIWFQNQRQKARRPRSQSDIPLTRPPQYGPFPTSSHPHPLPPSFPPHYGYPPGTGPPPPPAYYEPSSSSLLGPGMPGRSFPAPPPQPSPFRYPRLASPPPPALSRRIDYSRTLPPLAFPGESPRPSSSSFRGTSPYPRSPPYYRAGASPAPRSTYHRSPSPERILPPPVQWEGPPQRFGGTWARPSSGSGTVLSPVHARRYSLESPAPRRSGRYDPVRGTVVPAEPTPPPEEDQS</sequence>
<feature type="compositionally biased region" description="Low complexity" evidence="3">
    <location>
        <begin position="42"/>
        <end position="51"/>
    </location>
</feature>
<keyword evidence="6" id="KW-1185">Reference proteome</keyword>
<evidence type="ECO:0000259" key="4">
    <source>
        <dbReference type="PROSITE" id="PS50071"/>
    </source>
</evidence>
<dbReference type="PROSITE" id="PS50071">
    <property type="entry name" value="HOMEOBOX_2"/>
    <property type="match status" value="1"/>
</dbReference>
<evidence type="ECO:0000256" key="3">
    <source>
        <dbReference type="SAM" id="MobiDB-lite"/>
    </source>
</evidence>
<dbReference type="InterPro" id="IPR001356">
    <property type="entry name" value="HD"/>
</dbReference>
<proteinExistence type="predicted"/>
<feature type="compositionally biased region" description="Pro residues" evidence="3">
    <location>
        <begin position="180"/>
        <end position="204"/>
    </location>
</feature>
<dbReference type="Gene3D" id="1.10.10.60">
    <property type="entry name" value="Homeodomain-like"/>
    <property type="match status" value="1"/>
</dbReference>
<dbReference type="PANTHER" id="PTHR46255:SF3">
    <property type="entry name" value="HOMEOBOX DOMAIN-CONTAINING PROTEIN"/>
    <property type="match status" value="1"/>
</dbReference>
<dbReference type="GO" id="GO:0005634">
    <property type="term" value="C:nucleus"/>
    <property type="evidence" value="ECO:0007669"/>
    <property type="project" value="UniProtKB-SubCell"/>
</dbReference>
<feature type="compositionally biased region" description="Basic and acidic residues" evidence="3">
    <location>
        <begin position="56"/>
        <end position="69"/>
    </location>
</feature>
<keyword evidence="1 2" id="KW-0238">DNA-binding</keyword>
<dbReference type="PANTHER" id="PTHR46255">
    <property type="entry name" value="SHORT STATURE HOMEOBOX"/>
    <property type="match status" value="1"/>
</dbReference>
<feature type="region of interest" description="Disordered" evidence="3">
    <location>
        <begin position="147"/>
        <end position="377"/>
    </location>
</feature>
<evidence type="ECO:0000313" key="5">
    <source>
        <dbReference type="EMBL" id="KAK0468627.1"/>
    </source>
</evidence>
<dbReference type="SMART" id="SM00389">
    <property type="entry name" value="HOX"/>
    <property type="match status" value="1"/>
</dbReference>
<keyword evidence="1 2" id="KW-0371">Homeobox</keyword>
<dbReference type="Pfam" id="PF00046">
    <property type="entry name" value="Homeodomain"/>
    <property type="match status" value="1"/>
</dbReference>
<dbReference type="GO" id="GO:0000981">
    <property type="term" value="F:DNA-binding transcription factor activity, RNA polymerase II-specific"/>
    <property type="evidence" value="ECO:0007669"/>
    <property type="project" value="TreeGrafter"/>
</dbReference>
<comment type="subcellular location">
    <subcellularLocation>
        <location evidence="1 2">Nucleus</location>
    </subcellularLocation>
</comment>
<keyword evidence="1 2" id="KW-0539">Nucleus</keyword>
<feature type="compositionally biased region" description="Low complexity" evidence="3">
    <location>
        <begin position="12"/>
        <end position="22"/>
    </location>
</feature>
<dbReference type="CDD" id="cd00086">
    <property type="entry name" value="homeodomain"/>
    <property type="match status" value="1"/>
</dbReference>
<evidence type="ECO:0000313" key="6">
    <source>
        <dbReference type="Proteomes" id="UP001175227"/>
    </source>
</evidence>
<feature type="region of interest" description="Disordered" evidence="3">
    <location>
        <begin position="1"/>
        <end position="125"/>
    </location>
</feature>